<dbReference type="Proteomes" id="UP000613974">
    <property type="component" value="Unassembled WGS sequence"/>
</dbReference>
<proteinExistence type="predicted"/>
<comment type="caution">
    <text evidence="2">The sequence shown here is derived from an EMBL/GenBank/DDBJ whole genome shotgun (WGS) entry which is preliminary data.</text>
</comment>
<feature type="region of interest" description="Disordered" evidence="1">
    <location>
        <begin position="73"/>
        <end position="109"/>
    </location>
</feature>
<evidence type="ECO:0000313" key="3">
    <source>
        <dbReference type="Proteomes" id="UP000613974"/>
    </source>
</evidence>
<evidence type="ECO:0008006" key="4">
    <source>
        <dbReference type="Google" id="ProtNLM"/>
    </source>
</evidence>
<evidence type="ECO:0000313" key="2">
    <source>
        <dbReference type="EMBL" id="GHI70022.1"/>
    </source>
</evidence>
<accession>A0ABQ3SPZ1</accession>
<name>A0ABQ3SPZ1_9ACTN</name>
<keyword evidence="3" id="KW-1185">Reference proteome</keyword>
<evidence type="ECO:0000256" key="1">
    <source>
        <dbReference type="SAM" id="MobiDB-lite"/>
    </source>
</evidence>
<reference evidence="3" key="1">
    <citation type="submission" date="2023-07" db="EMBL/GenBank/DDBJ databases">
        <title>Whole genome shotgun sequence of Streptomyces nojiriensis NBRC 13794.</title>
        <authorList>
            <person name="Komaki H."/>
            <person name="Tamura T."/>
        </authorList>
    </citation>
    <scope>NUCLEOTIDE SEQUENCE [LARGE SCALE GENOMIC DNA]</scope>
    <source>
        <strain evidence="3">NBRC 13794</strain>
    </source>
</reference>
<feature type="compositionally biased region" description="Basic and acidic residues" evidence="1">
    <location>
        <begin position="1"/>
        <end position="12"/>
    </location>
</feature>
<feature type="region of interest" description="Disordered" evidence="1">
    <location>
        <begin position="1"/>
        <end position="21"/>
    </location>
</feature>
<organism evidence="2 3">
    <name type="scientific">Streptomyces nojiriensis</name>
    <dbReference type="NCBI Taxonomy" id="66374"/>
    <lineage>
        <taxon>Bacteria</taxon>
        <taxon>Bacillati</taxon>
        <taxon>Actinomycetota</taxon>
        <taxon>Actinomycetes</taxon>
        <taxon>Kitasatosporales</taxon>
        <taxon>Streptomycetaceae</taxon>
        <taxon>Streptomyces</taxon>
    </lineage>
</organism>
<dbReference type="EMBL" id="BNEC01000005">
    <property type="protein sequence ID" value="GHI70022.1"/>
    <property type="molecule type" value="Genomic_DNA"/>
</dbReference>
<protein>
    <recommendedName>
        <fullName evidence="4">Transposase</fullName>
    </recommendedName>
</protein>
<gene>
    <name evidence="2" type="ORF">Snoj_39400</name>
</gene>
<sequence length="109" mass="11898">MLDGVRDERGPDKAPQGRKKLAREQAAYFPLMDQGYCNPVVGIDVRTGKKWRNGYRSRGQGRRPLPLARKATVVRHRGDDAHEAEKRCSGAPSAPQVGPDAALLAGHLA</sequence>
<feature type="compositionally biased region" description="Basic and acidic residues" evidence="1">
    <location>
        <begin position="76"/>
        <end position="88"/>
    </location>
</feature>